<proteinExistence type="predicted"/>
<protein>
    <recommendedName>
        <fullName evidence="1">AB hydrolase-1 domain-containing protein</fullName>
    </recommendedName>
</protein>
<organism evidence="2 3">
    <name type="scientific">Klebsormidium nitens</name>
    <name type="common">Green alga</name>
    <name type="synonym">Ulothrix nitens</name>
    <dbReference type="NCBI Taxonomy" id="105231"/>
    <lineage>
        <taxon>Eukaryota</taxon>
        <taxon>Viridiplantae</taxon>
        <taxon>Streptophyta</taxon>
        <taxon>Klebsormidiophyceae</taxon>
        <taxon>Klebsormidiales</taxon>
        <taxon>Klebsormidiaceae</taxon>
        <taxon>Klebsormidium</taxon>
    </lineage>
</organism>
<dbReference type="SUPFAM" id="SSF53474">
    <property type="entry name" value="alpha/beta-Hydrolases"/>
    <property type="match status" value="1"/>
</dbReference>
<dbReference type="InterPro" id="IPR029058">
    <property type="entry name" value="AB_hydrolase_fold"/>
</dbReference>
<accession>A0A1Y1HYL2</accession>
<dbReference type="InterPro" id="IPR000073">
    <property type="entry name" value="AB_hydrolase_1"/>
</dbReference>
<dbReference type="OrthoDB" id="348976at2759"/>
<reference evidence="2 3" key="1">
    <citation type="journal article" date="2014" name="Nat. Commun.">
        <title>Klebsormidium flaccidum genome reveals primary factors for plant terrestrial adaptation.</title>
        <authorList>
            <person name="Hori K."/>
            <person name="Maruyama F."/>
            <person name="Fujisawa T."/>
            <person name="Togashi T."/>
            <person name="Yamamoto N."/>
            <person name="Seo M."/>
            <person name="Sato S."/>
            <person name="Yamada T."/>
            <person name="Mori H."/>
            <person name="Tajima N."/>
            <person name="Moriyama T."/>
            <person name="Ikeuchi M."/>
            <person name="Watanabe M."/>
            <person name="Wada H."/>
            <person name="Kobayashi K."/>
            <person name="Saito M."/>
            <person name="Masuda T."/>
            <person name="Sasaki-Sekimoto Y."/>
            <person name="Mashiguchi K."/>
            <person name="Awai K."/>
            <person name="Shimojima M."/>
            <person name="Masuda S."/>
            <person name="Iwai M."/>
            <person name="Nobusawa T."/>
            <person name="Narise T."/>
            <person name="Kondo S."/>
            <person name="Saito H."/>
            <person name="Sato R."/>
            <person name="Murakawa M."/>
            <person name="Ihara Y."/>
            <person name="Oshima-Yamada Y."/>
            <person name="Ohtaka K."/>
            <person name="Satoh M."/>
            <person name="Sonobe K."/>
            <person name="Ishii M."/>
            <person name="Ohtani R."/>
            <person name="Kanamori-Sato M."/>
            <person name="Honoki R."/>
            <person name="Miyazaki D."/>
            <person name="Mochizuki H."/>
            <person name="Umetsu J."/>
            <person name="Higashi K."/>
            <person name="Shibata D."/>
            <person name="Kamiya Y."/>
            <person name="Sato N."/>
            <person name="Nakamura Y."/>
            <person name="Tabata S."/>
            <person name="Ida S."/>
            <person name="Kurokawa K."/>
            <person name="Ohta H."/>
        </authorList>
    </citation>
    <scope>NUCLEOTIDE SEQUENCE [LARGE SCALE GENOMIC DNA]</scope>
    <source>
        <strain evidence="2 3">NIES-2285</strain>
    </source>
</reference>
<evidence type="ECO:0000259" key="1">
    <source>
        <dbReference type="Pfam" id="PF00561"/>
    </source>
</evidence>
<sequence length="434" mass="46195">MEVATLSGNFQQAWIPQREMQTAGSKSPSAHQVHKSVRIARSDAGALNKKSALVAGWKNGLEALSRDVFGSSYNHLSPTWKRSIAVKEKRLYQWFAQKAKGTGQRTRHIAATAVGEEAVTGSQEKKDSKAYRPVVILPGLGNNTGDYAKLEQDLAKHGLTAVTAQVSRPDWLRNAAGLLDGAYWRGELKPRPVLDWYLDRIRDAIASAKAQTDSSQVTLLAHSAGGWLARVYLAEFGTADVAALVSLGSPHLPPPRGIPGVFDQTRGLLYHVEDNCPGAFHDEVKYVCIAGRYIKGARFFDGDSEPEHGVGATISGAGSAVVATATEAASTLAGGGLSEGTGPLGEGAAGPSTWNRKVVGQGYKQVCGDPEAWGDGVVPEQSAHLEGAVNVTLDGVYHSPVGVVESTENGNARGSRVWYGSPGFLEEWVHHLLD</sequence>
<name>A0A1Y1HYL2_KLENI</name>
<gene>
    <name evidence="2" type="ORF">KFL_001590030</name>
</gene>
<dbReference type="EMBL" id="DF237108">
    <property type="protein sequence ID" value="GAQ83715.1"/>
    <property type="molecule type" value="Genomic_DNA"/>
</dbReference>
<dbReference type="STRING" id="105231.A0A1Y1HYL2"/>
<evidence type="ECO:0000313" key="2">
    <source>
        <dbReference type="EMBL" id="GAQ83715.1"/>
    </source>
</evidence>
<dbReference type="Pfam" id="PF00561">
    <property type="entry name" value="Abhydrolase_1"/>
    <property type="match status" value="1"/>
</dbReference>
<dbReference type="AlphaFoldDB" id="A0A1Y1HYL2"/>
<dbReference type="OMA" id="GWISRIY"/>
<feature type="domain" description="AB hydrolase-1" evidence="1">
    <location>
        <begin position="133"/>
        <end position="252"/>
    </location>
</feature>
<dbReference type="Proteomes" id="UP000054558">
    <property type="component" value="Unassembled WGS sequence"/>
</dbReference>
<keyword evidence="3" id="KW-1185">Reference proteome</keyword>
<dbReference type="Gene3D" id="3.40.50.1820">
    <property type="entry name" value="alpha/beta hydrolase"/>
    <property type="match status" value="1"/>
</dbReference>
<evidence type="ECO:0000313" key="3">
    <source>
        <dbReference type="Proteomes" id="UP000054558"/>
    </source>
</evidence>
<dbReference type="PANTHER" id="PTHR47909:SF2">
    <property type="entry name" value="GPI INOSITOL-DEACYLASE"/>
    <property type="match status" value="1"/>
</dbReference>
<dbReference type="PANTHER" id="PTHR47909">
    <property type="entry name" value="ALPHA/BETA-HYDROLASES SUPERFAMILY PROTEIN"/>
    <property type="match status" value="1"/>
</dbReference>